<feature type="domain" description="AAA+ ATPase" evidence="13">
    <location>
        <begin position="368"/>
        <end position="516"/>
    </location>
</feature>
<dbReference type="InterPro" id="IPR003959">
    <property type="entry name" value="ATPase_AAA_core"/>
</dbReference>
<comment type="similarity">
    <text evidence="3">Belongs to the AAA ATPase family.</text>
</comment>
<reference evidence="14 15" key="1">
    <citation type="submission" date="2020-03" db="EMBL/GenBank/DDBJ databases">
        <title>Dissostichus mawsoni Genome sequencing and assembly.</title>
        <authorList>
            <person name="Park H."/>
        </authorList>
    </citation>
    <scope>NUCLEOTIDE SEQUENCE [LARGE SCALE GENOMIC DNA]</scope>
    <source>
        <strain evidence="14">DM0001</strain>
        <tissue evidence="14">Muscle</tissue>
    </source>
</reference>
<evidence type="ECO:0000256" key="10">
    <source>
        <dbReference type="ARBA" id="ARBA00023271"/>
    </source>
</evidence>
<keyword evidence="5" id="KW-0999">Mitochondrion inner membrane</keyword>
<comment type="caution">
    <text evidence="14">The sequence shown here is derived from an EMBL/GenBank/DDBJ whole genome shotgun (WGS) entry which is preliminary data.</text>
</comment>
<keyword evidence="8" id="KW-0496">Mitochondrion</keyword>
<sequence>MSWLFGWWGGSGSPSLEEQVTAAAAEGAGGAPGGSGGGRAGDKWSNFDPTGLERAAKAARELDKSRHAKEALSLARMQEQTVQLEHESKVKEYEAAVEQLKGEQIHLQAEERRKTLVEETKQNQARAQFQDKLATGQRYDEQLRQQVNLIKLTLEQTEFLKGAFTDLFIYSQQFLNEENLRKQEESVLKQESMRKSTIQHEMELRHKNDLLRIEAQSKAQAQVERENADIIREQIRLKAAEHRQTVLESIKTAGVVFGEGFRAFISDGDKVTATVAGLTLLAAGVYSARNATAVAGRFIESRLGKPSLVRETSRITVVEGIKHPITTTKRLRSRPQDALEGVVLSANLEERVRDIAIATRNTRQNKGLYRNILMYGPPGTGKTLFAKKLALHSGMDYAIMTGGDVAPLGRDGVTAMHKVFDWASTSRRGVLLFVDEADAFLRKRSTEKISEDLRATLNAFLYRTGEQSNKSVSYVIRCAWLGVKRFMLVLASNQPEQFDWAINDRIDEIVNFALPAQEERERLVRLYFDKFVLGPATTGRQRLKLTQFDYGQKCSEIAVRAEGMSGREISKLGVAWQAAAYSSEDGVLTEAMIDSRVEEAVKQHAQKMDWLLMEAGAGVGKFGVIVPKAMAAEVTAQEAASLAQTEDTSPTIQQVLPLINVVGSTAQAEAAALPTELVAEAILKEASTLVKESEAIAVETIVETASAAPLVQEVEAIKDLTEVVGTAVATDTVVPEVKEVVAEVIEAESIPASSAKETVAVSRETEAIEAVKEETDVLAHSETTVTASAQEEKLDAVISNVVQEPDATVVEVQETESTATIIAAVESEAIKVAEVVATDTANVAEEIASNVAQEAEVIATDVARVADAVATVSEEIEAAVAKEVEAVESLVVKDSNEVLGETVSETLEITKEAQEVVTDVVKESESVATELVKEVEPLIAETAAKEAEFISTETEAKEPQTSAIGSTTEVQTLATEIAAKEAEVTSAEVSQEAEVTAAEVSKEAEVTSAEVSKEAEATSAEVSKEAEFIAGEVSKEAEVTPEEVTKEAEVTPAEVTKEAEVTPAEVTKEAEVTPAEVTKEAEVTTEEVSKEAEVLTTKDADTVSTEYVKLPETAEVGAQTSPATEKSAASQTSNEEVETEKPLSNEQSGDDKDKPQAKPSPKK</sequence>
<evidence type="ECO:0000256" key="1">
    <source>
        <dbReference type="ARBA" id="ARBA00004273"/>
    </source>
</evidence>
<dbReference type="Gene3D" id="3.40.50.300">
    <property type="entry name" value="P-loop containing nucleotide triphosphate hydrolases"/>
    <property type="match status" value="1"/>
</dbReference>
<evidence type="ECO:0000256" key="6">
    <source>
        <dbReference type="ARBA" id="ARBA00022840"/>
    </source>
</evidence>
<dbReference type="GO" id="GO:0008270">
    <property type="term" value="F:zinc ion binding"/>
    <property type="evidence" value="ECO:0007669"/>
    <property type="project" value="TreeGrafter"/>
</dbReference>
<feature type="region of interest" description="Disordered" evidence="12">
    <location>
        <begin position="1"/>
        <end position="46"/>
    </location>
</feature>
<dbReference type="GO" id="GO:0007005">
    <property type="term" value="P:mitochondrion organization"/>
    <property type="evidence" value="ECO:0007669"/>
    <property type="project" value="TreeGrafter"/>
</dbReference>
<dbReference type="InterPro" id="IPR021911">
    <property type="entry name" value="ATAD3_N"/>
</dbReference>
<keyword evidence="6" id="KW-0067">ATP-binding</keyword>
<keyword evidence="4" id="KW-0547">Nucleotide-binding</keyword>
<evidence type="ECO:0000256" key="11">
    <source>
        <dbReference type="SAM" id="Coils"/>
    </source>
</evidence>
<evidence type="ECO:0000256" key="7">
    <source>
        <dbReference type="ARBA" id="ARBA00023054"/>
    </source>
</evidence>
<dbReference type="GO" id="GO:0042645">
    <property type="term" value="C:mitochondrial nucleoid"/>
    <property type="evidence" value="ECO:0007669"/>
    <property type="project" value="UniProtKB-SubCell"/>
</dbReference>
<feature type="compositionally biased region" description="Gly residues" evidence="12">
    <location>
        <begin position="27"/>
        <end position="39"/>
    </location>
</feature>
<dbReference type="PANTHER" id="PTHR23075:SF0">
    <property type="entry name" value="ATPASE FAMILY AAA DOMAIN-CONTAINING PROTEIN 3"/>
    <property type="match status" value="1"/>
</dbReference>
<dbReference type="SUPFAM" id="SSF52540">
    <property type="entry name" value="P-loop containing nucleoside triphosphate hydrolases"/>
    <property type="match status" value="1"/>
</dbReference>
<evidence type="ECO:0000313" key="15">
    <source>
        <dbReference type="Proteomes" id="UP000518266"/>
    </source>
</evidence>
<dbReference type="EMBL" id="JAAKFY010000002">
    <property type="protein sequence ID" value="KAF3860099.1"/>
    <property type="molecule type" value="Genomic_DNA"/>
</dbReference>
<evidence type="ECO:0000259" key="13">
    <source>
        <dbReference type="SMART" id="SM00382"/>
    </source>
</evidence>
<dbReference type="OrthoDB" id="199596at2759"/>
<accession>A0A7J5ZGI6</accession>
<dbReference type="FunFam" id="3.40.50.300:FF:000470">
    <property type="entry name" value="ATPase family, AAA domain containing 3A"/>
    <property type="match status" value="1"/>
</dbReference>
<evidence type="ECO:0000256" key="2">
    <source>
        <dbReference type="ARBA" id="ARBA00004436"/>
    </source>
</evidence>
<evidence type="ECO:0000313" key="14">
    <source>
        <dbReference type="EMBL" id="KAF3860099.1"/>
    </source>
</evidence>
<gene>
    <name evidence="14" type="ORF">F7725_000354</name>
</gene>
<dbReference type="PANTHER" id="PTHR23075">
    <property type="entry name" value="PUTATIVE ATP-ASE"/>
    <property type="match status" value="1"/>
</dbReference>
<dbReference type="InterPro" id="IPR027417">
    <property type="entry name" value="P-loop_NTPase"/>
</dbReference>
<proteinExistence type="inferred from homology"/>
<name>A0A7J5ZGI6_DISMA</name>
<evidence type="ECO:0000256" key="12">
    <source>
        <dbReference type="SAM" id="MobiDB-lite"/>
    </source>
</evidence>
<feature type="region of interest" description="Disordered" evidence="12">
    <location>
        <begin position="996"/>
        <end position="1163"/>
    </location>
</feature>
<keyword evidence="7 11" id="KW-0175">Coiled coil</keyword>
<dbReference type="GO" id="GO:0005524">
    <property type="term" value="F:ATP binding"/>
    <property type="evidence" value="ECO:0007669"/>
    <property type="project" value="UniProtKB-KW"/>
</dbReference>
<dbReference type="GO" id="GO:0005743">
    <property type="term" value="C:mitochondrial inner membrane"/>
    <property type="evidence" value="ECO:0007669"/>
    <property type="project" value="UniProtKB-SubCell"/>
</dbReference>
<feature type="compositionally biased region" description="Basic and acidic residues" evidence="12">
    <location>
        <begin position="1000"/>
        <end position="1101"/>
    </location>
</feature>
<dbReference type="CDD" id="cd19512">
    <property type="entry name" value="RecA-like_ATAD3-like"/>
    <property type="match status" value="1"/>
</dbReference>
<keyword evidence="9" id="KW-0472">Membrane</keyword>
<evidence type="ECO:0000256" key="8">
    <source>
        <dbReference type="ARBA" id="ARBA00023128"/>
    </source>
</evidence>
<feature type="compositionally biased region" description="Basic and acidic residues" evidence="12">
    <location>
        <begin position="1139"/>
        <end position="1156"/>
    </location>
</feature>
<dbReference type="Pfam" id="PF00004">
    <property type="entry name" value="AAA"/>
    <property type="match status" value="1"/>
</dbReference>
<dbReference type="SMART" id="SM00382">
    <property type="entry name" value="AAA"/>
    <property type="match status" value="1"/>
</dbReference>
<keyword evidence="15" id="KW-1185">Reference proteome</keyword>
<dbReference type="GO" id="GO:0016887">
    <property type="term" value="F:ATP hydrolysis activity"/>
    <property type="evidence" value="ECO:0007669"/>
    <property type="project" value="InterPro"/>
</dbReference>
<dbReference type="Proteomes" id="UP000518266">
    <property type="component" value="Unassembled WGS sequence"/>
</dbReference>
<dbReference type="Pfam" id="PF12037">
    <property type="entry name" value="ATAD3_N"/>
    <property type="match status" value="2"/>
</dbReference>
<protein>
    <recommendedName>
        <fullName evidence="13">AAA+ ATPase domain-containing protein</fullName>
    </recommendedName>
</protein>
<dbReference type="InterPro" id="IPR003593">
    <property type="entry name" value="AAA+_ATPase"/>
</dbReference>
<comment type="subcellular location">
    <subcellularLocation>
        <location evidence="1">Mitochondrion inner membrane</location>
    </subcellularLocation>
    <subcellularLocation>
        <location evidence="2">Mitochondrion matrix</location>
        <location evidence="2">Mitochondrion nucleoid</location>
    </subcellularLocation>
</comment>
<dbReference type="AlphaFoldDB" id="A0A7J5ZGI6"/>
<evidence type="ECO:0000256" key="5">
    <source>
        <dbReference type="ARBA" id="ARBA00022792"/>
    </source>
</evidence>
<evidence type="ECO:0000256" key="4">
    <source>
        <dbReference type="ARBA" id="ARBA00022741"/>
    </source>
</evidence>
<evidence type="ECO:0000256" key="3">
    <source>
        <dbReference type="ARBA" id="ARBA00006914"/>
    </source>
</evidence>
<feature type="compositionally biased region" description="Polar residues" evidence="12">
    <location>
        <begin position="1118"/>
        <end position="1134"/>
    </location>
</feature>
<evidence type="ECO:0000256" key="9">
    <source>
        <dbReference type="ARBA" id="ARBA00023136"/>
    </source>
</evidence>
<keyword evidence="10" id="KW-1135">Mitochondrion nucleoid</keyword>
<organism evidence="14 15">
    <name type="scientific">Dissostichus mawsoni</name>
    <name type="common">Antarctic cod</name>
    <dbReference type="NCBI Taxonomy" id="36200"/>
    <lineage>
        <taxon>Eukaryota</taxon>
        <taxon>Metazoa</taxon>
        <taxon>Chordata</taxon>
        <taxon>Craniata</taxon>
        <taxon>Vertebrata</taxon>
        <taxon>Euteleostomi</taxon>
        <taxon>Actinopterygii</taxon>
        <taxon>Neopterygii</taxon>
        <taxon>Teleostei</taxon>
        <taxon>Neoteleostei</taxon>
        <taxon>Acanthomorphata</taxon>
        <taxon>Eupercaria</taxon>
        <taxon>Perciformes</taxon>
        <taxon>Notothenioidei</taxon>
        <taxon>Nototheniidae</taxon>
        <taxon>Dissostichus</taxon>
    </lineage>
</organism>
<feature type="coiled-coil region" evidence="11">
    <location>
        <begin position="83"/>
        <end position="110"/>
    </location>
</feature>